<dbReference type="OrthoDB" id="10530239at2759"/>
<dbReference type="Proteomes" id="UP000324748">
    <property type="component" value="Unassembled WGS sequence"/>
</dbReference>
<organism evidence="1 4">
    <name type="scientific">Puccinia graminis f. sp. tritici</name>
    <dbReference type="NCBI Taxonomy" id="56615"/>
    <lineage>
        <taxon>Eukaryota</taxon>
        <taxon>Fungi</taxon>
        <taxon>Dikarya</taxon>
        <taxon>Basidiomycota</taxon>
        <taxon>Pucciniomycotina</taxon>
        <taxon>Pucciniomycetes</taxon>
        <taxon>Pucciniales</taxon>
        <taxon>Pucciniaceae</taxon>
        <taxon>Puccinia</taxon>
    </lineage>
</organism>
<accession>A0A5B0P1J5</accession>
<reference evidence="3 4" key="1">
    <citation type="submission" date="2019-05" db="EMBL/GenBank/DDBJ databases">
        <title>Emergence of the Ug99 lineage of the wheat stem rust pathogen through somatic hybridization.</title>
        <authorList>
            <person name="Li F."/>
            <person name="Upadhyaya N.M."/>
            <person name="Sperschneider J."/>
            <person name="Matny O."/>
            <person name="Nguyen-Phuc H."/>
            <person name="Mago R."/>
            <person name="Raley C."/>
            <person name="Miller M.E."/>
            <person name="Silverstein K.A.T."/>
            <person name="Henningsen E."/>
            <person name="Hirsch C.D."/>
            <person name="Visser B."/>
            <person name="Pretorius Z.A."/>
            <person name="Steffenson B.J."/>
            <person name="Schwessinger B."/>
            <person name="Dodds P.N."/>
            <person name="Figueroa M."/>
        </authorList>
    </citation>
    <scope>NUCLEOTIDE SEQUENCE [LARGE SCALE GENOMIC DNA]</scope>
    <source>
        <strain evidence="2">21-0</strain>
        <strain evidence="1 4">Ug99</strain>
    </source>
</reference>
<dbReference type="EMBL" id="VDEP01000372">
    <property type="protein sequence ID" value="KAA1095465.1"/>
    <property type="molecule type" value="Genomic_DNA"/>
</dbReference>
<comment type="caution">
    <text evidence="1">The sequence shown here is derived from an EMBL/GenBank/DDBJ whole genome shotgun (WGS) entry which is preliminary data.</text>
</comment>
<evidence type="ECO:0000313" key="1">
    <source>
        <dbReference type="EMBL" id="KAA1095465.1"/>
    </source>
</evidence>
<name>A0A5B0P1J5_PUCGR</name>
<evidence type="ECO:0000313" key="4">
    <source>
        <dbReference type="Proteomes" id="UP000325313"/>
    </source>
</evidence>
<protein>
    <submittedName>
        <fullName evidence="1">Uncharacterized protein</fullName>
    </submittedName>
</protein>
<proteinExistence type="predicted"/>
<evidence type="ECO:0000313" key="2">
    <source>
        <dbReference type="EMBL" id="KAA1099800.1"/>
    </source>
</evidence>
<dbReference type="EMBL" id="VSWC01000054">
    <property type="protein sequence ID" value="KAA1099800.1"/>
    <property type="molecule type" value="Genomic_DNA"/>
</dbReference>
<gene>
    <name evidence="2" type="ORF">PGT21_020782</name>
    <name evidence="1" type="ORF">PGTUg99_032277</name>
</gene>
<evidence type="ECO:0000313" key="3">
    <source>
        <dbReference type="Proteomes" id="UP000324748"/>
    </source>
</evidence>
<sequence>MDSTRCGPEETDVVSSGWLSRSRVTPCDLGHNRAGQSEQRVCAVSQLNTNLNYPRTALILDAIDSAIQLYKLNLLTRSNRSMVIKVLL</sequence>
<keyword evidence="3" id="KW-1185">Reference proteome</keyword>
<dbReference type="AlphaFoldDB" id="A0A5B0P1J5"/>
<dbReference type="Proteomes" id="UP000325313">
    <property type="component" value="Unassembled WGS sequence"/>
</dbReference>